<organism evidence="1">
    <name type="scientific">uncultured Caudovirales phage</name>
    <dbReference type="NCBI Taxonomy" id="2100421"/>
    <lineage>
        <taxon>Viruses</taxon>
        <taxon>Duplodnaviria</taxon>
        <taxon>Heunggongvirae</taxon>
        <taxon>Uroviricota</taxon>
        <taxon>Caudoviricetes</taxon>
        <taxon>Peduoviridae</taxon>
        <taxon>Maltschvirus</taxon>
        <taxon>Maltschvirus maltsch</taxon>
    </lineage>
</organism>
<gene>
    <name evidence="1" type="ORF">UFOVP707_24</name>
</gene>
<proteinExistence type="predicted"/>
<protein>
    <submittedName>
        <fullName evidence="1">Uncharacterized protein</fullName>
    </submittedName>
</protein>
<sequence length="77" mass="8597">MTKYQVTRDEVAALKAHAKSLEGRGGEWITHTYTDARYRDLIQVCKGLRPHADGIGALQSMTNIAEWHVARGCPTPF</sequence>
<dbReference type="EMBL" id="LR796684">
    <property type="protein sequence ID" value="CAB4158761.1"/>
    <property type="molecule type" value="Genomic_DNA"/>
</dbReference>
<reference evidence="1" key="1">
    <citation type="submission" date="2020-04" db="EMBL/GenBank/DDBJ databases">
        <authorList>
            <person name="Chiriac C."/>
            <person name="Salcher M."/>
            <person name="Ghai R."/>
            <person name="Kavagutti S V."/>
        </authorList>
    </citation>
    <scope>NUCLEOTIDE SEQUENCE</scope>
</reference>
<evidence type="ECO:0000313" key="1">
    <source>
        <dbReference type="EMBL" id="CAB4158761.1"/>
    </source>
</evidence>
<name>A0A6J5NMX9_9CAUD</name>
<accession>A0A6J5NMX9</accession>